<organism evidence="1 2">
    <name type="scientific">Mycena albidolilacea</name>
    <dbReference type="NCBI Taxonomy" id="1033008"/>
    <lineage>
        <taxon>Eukaryota</taxon>
        <taxon>Fungi</taxon>
        <taxon>Dikarya</taxon>
        <taxon>Basidiomycota</taxon>
        <taxon>Agaricomycotina</taxon>
        <taxon>Agaricomycetes</taxon>
        <taxon>Agaricomycetidae</taxon>
        <taxon>Agaricales</taxon>
        <taxon>Marasmiineae</taxon>
        <taxon>Mycenaceae</taxon>
        <taxon>Mycena</taxon>
    </lineage>
</organism>
<evidence type="ECO:0000313" key="1">
    <source>
        <dbReference type="EMBL" id="KAJ7353119.1"/>
    </source>
</evidence>
<accession>A0AAD7AAY0</accession>
<reference evidence="1" key="1">
    <citation type="submission" date="2023-03" db="EMBL/GenBank/DDBJ databases">
        <title>Massive genome expansion in bonnet fungi (Mycena s.s.) driven by repeated elements and novel gene families across ecological guilds.</title>
        <authorList>
            <consortium name="Lawrence Berkeley National Laboratory"/>
            <person name="Harder C.B."/>
            <person name="Miyauchi S."/>
            <person name="Viragh M."/>
            <person name="Kuo A."/>
            <person name="Thoen E."/>
            <person name="Andreopoulos B."/>
            <person name="Lu D."/>
            <person name="Skrede I."/>
            <person name="Drula E."/>
            <person name="Henrissat B."/>
            <person name="Morin E."/>
            <person name="Kohler A."/>
            <person name="Barry K."/>
            <person name="LaButti K."/>
            <person name="Morin E."/>
            <person name="Salamov A."/>
            <person name="Lipzen A."/>
            <person name="Mereny Z."/>
            <person name="Hegedus B."/>
            <person name="Baldrian P."/>
            <person name="Stursova M."/>
            <person name="Weitz H."/>
            <person name="Taylor A."/>
            <person name="Grigoriev I.V."/>
            <person name="Nagy L.G."/>
            <person name="Martin F."/>
            <person name="Kauserud H."/>
        </authorList>
    </citation>
    <scope>NUCLEOTIDE SEQUENCE</scope>
    <source>
        <strain evidence="1">CBHHK002</strain>
    </source>
</reference>
<sequence>MNTPRWADTNAPAYTKVSQCTKWRRAGRELICIDYLTSLLPSLPPSSSTLMIGWYADDCFGRFSVFIHRAGVVGALSVIYMLCLCSQYISCAPEFVDAVLGVDPRGRTLCTTLKMCAPYVSTWLRCQPVLQVDTRDDKSLARRHAKLFRLCNRPTPPNLAPPTPAPERRRPAQSLPILDVVLDPPLPLCAAQLQERVGRHR</sequence>
<evidence type="ECO:0000313" key="2">
    <source>
        <dbReference type="Proteomes" id="UP001218218"/>
    </source>
</evidence>
<comment type="caution">
    <text evidence="1">The sequence shown here is derived from an EMBL/GenBank/DDBJ whole genome shotgun (WGS) entry which is preliminary data.</text>
</comment>
<gene>
    <name evidence="1" type="ORF">DFH08DRAFT_60191</name>
</gene>
<proteinExistence type="predicted"/>
<name>A0AAD7AAY0_9AGAR</name>
<dbReference type="AlphaFoldDB" id="A0AAD7AAY0"/>
<protein>
    <submittedName>
        <fullName evidence="1">Uncharacterized protein</fullName>
    </submittedName>
</protein>
<keyword evidence="2" id="KW-1185">Reference proteome</keyword>
<dbReference type="EMBL" id="JARIHO010000011">
    <property type="protein sequence ID" value="KAJ7353119.1"/>
    <property type="molecule type" value="Genomic_DNA"/>
</dbReference>
<dbReference type="Proteomes" id="UP001218218">
    <property type="component" value="Unassembled WGS sequence"/>
</dbReference>